<evidence type="ECO:0000313" key="1">
    <source>
        <dbReference type="EMBL" id="KKL66720.1"/>
    </source>
</evidence>
<reference evidence="1" key="1">
    <citation type="journal article" date="2015" name="Nature">
        <title>Complex archaea that bridge the gap between prokaryotes and eukaryotes.</title>
        <authorList>
            <person name="Spang A."/>
            <person name="Saw J.H."/>
            <person name="Jorgensen S.L."/>
            <person name="Zaremba-Niedzwiedzka K."/>
            <person name="Martijn J."/>
            <person name="Lind A.E."/>
            <person name="van Eijk R."/>
            <person name="Schleper C."/>
            <person name="Guy L."/>
            <person name="Ettema T.J."/>
        </authorList>
    </citation>
    <scope>NUCLEOTIDE SEQUENCE</scope>
</reference>
<organism evidence="1">
    <name type="scientific">marine sediment metagenome</name>
    <dbReference type="NCBI Taxonomy" id="412755"/>
    <lineage>
        <taxon>unclassified sequences</taxon>
        <taxon>metagenomes</taxon>
        <taxon>ecological metagenomes</taxon>
    </lineage>
</organism>
<name>A0A0F9GB58_9ZZZZ</name>
<dbReference type="EMBL" id="LAZR01027114">
    <property type="protein sequence ID" value="KKL66720.1"/>
    <property type="molecule type" value="Genomic_DNA"/>
</dbReference>
<proteinExistence type="predicted"/>
<gene>
    <name evidence="1" type="ORF">LCGC14_2142210</name>
</gene>
<accession>A0A0F9GB58</accession>
<protein>
    <submittedName>
        <fullName evidence="1">Uncharacterized protein</fullName>
    </submittedName>
</protein>
<dbReference type="AlphaFoldDB" id="A0A0F9GB58"/>
<comment type="caution">
    <text evidence="1">The sequence shown here is derived from an EMBL/GenBank/DDBJ whole genome shotgun (WGS) entry which is preliminary data.</text>
</comment>
<sequence length="114" mass="13617">MYKHLKGKELNNDEIEEIIKEHNDFVKKFILQYKGITVKQGHSYLILLTQSKCQLKHNTTINKTVKELERDINKEVDKAIGKDTDERLSTFYFRVKDIIDPNQIKIQIIYIYIF</sequence>